<dbReference type="AlphaFoldDB" id="A0A7W7PCF8"/>
<dbReference type="GO" id="GO:0005886">
    <property type="term" value="C:plasma membrane"/>
    <property type="evidence" value="ECO:0007669"/>
    <property type="project" value="UniProtKB-SubCell"/>
</dbReference>
<dbReference type="InterPro" id="IPR017853">
    <property type="entry name" value="GH"/>
</dbReference>
<dbReference type="RefSeq" id="WP_221494453.1">
    <property type="nucleotide sequence ID" value="NZ_JACHJG010000001.1"/>
</dbReference>
<keyword evidence="7 10" id="KW-1133">Transmembrane helix</keyword>
<evidence type="ECO:0000256" key="8">
    <source>
        <dbReference type="ARBA" id="ARBA00023136"/>
    </source>
</evidence>
<dbReference type="CDD" id="cd06563">
    <property type="entry name" value="GH20_chitobiase-like"/>
    <property type="match status" value="1"/>
</dbReference>
<accession>A0A7W7PCF8</accession>
<dbReference type="GO" id="GO:0005975">
    <property type="term" value="P:carbohydrate metabolic process"/>
    <property type="evidence" value="ECO:0007669"/>
    <property type="project" value="InterPro"/>
</dbReference>
<name>A0A7W7PCF8_STRNE</name>
<evidence type="ECO:0000256" key="10">
    <source>
        <dbReference type="RuleBase" id="RU363032"/>
    </source>
</evidence>
<dbReference type="SUPFAM" id="SSF51445">
    <property type="entry name" value="(Trans)glycosidases"/>
    <property type="match status" value="1"/>
</dbReference>
<protein>
    <submittedName>
        <fullName evidence="12">ABC-type sugar transport system permease subunit</fullName>
    </submittedName>
</protein>
<dbReference type="CDD" id="cd06261">
    <property type="entry name" value="TM_PBP2"/>
    <property type="match status" value="1"/>
</dbReference>
<evidence type="ECO:0000256" key="9">
    <source>
        <dbReference type="PIRSR" id="PIRSR625705-1"/>
    </source>
</evidence>
<dbReference type="GO" id="GO:0055085">
    <property type="term" value="P:transmembrane transport"/>
    <property type="evidence" value="ECO:0007669"/>
    <property type="project" value="InterPro"/>
</dbReference>
<dbReference type="Gene3D" id="1.10.3720.10">
    <property type="entry name" value="MetI-like"/>
    <property type="match status" value="1"/>
</dbReference>
<evidence type="ECO:0000256" key="2">
    <source>
        <dbReference type="ARBA" id="ARBA00006285"/>
    </source>
</evidence>
<sequence>MSARQHGAGRWTPWLYLAPALLVVGGLLLYPLYQLGLISFLEYTQAQVSGGEPTAFRGLANYRELFADGQFRQVLAATVVFAAACVAATLAVGCALAVLLTKVRALPRLALMLAALGAWATPAVTGSTVWLFLFDPDLGPVDKALTWAGLTGFDGYAWTYDRYSAFALVLLEIVWCSFPFVMVTVYAGIRAIPGEVLEAAALDGASQWRTWRDVMAPMLRPILVVVTIQSVIWDFKVFTQIYVMTNGGGIAGQNMTLNVYAYQKAFASSQYSLGSAIGVVMLLILLTVTVGYLRLMRRQGEEMRARTKVGHRASPLWDERPHGGYYTQDDMREIVAYAAGRHITVVPEIDMPGHSQAAIAAYPELGNTDVIDTAALSVWDTWGVNPNVLAPTDTTLAFYEDVLTEVLEIFPSPFVHIGGDECPKDQWRASPTAQARIAEQGLADEDELQSWFVRHFDRWLTERGRRLVGWDEILEGGLAAGATVSSWRGYAGGIAAARAGHDVVMCPEQQVYLDHRQAAGDDEPVPIGFVRTLEDVYRFEPVPPELDAAQAGRVIGTQANIWTEVMESRQRVDYQTFPRLAAFAEVAWSRLPAPEARDFTAFERRMTGHYARLDALGVGYRPPGGPLPWQRRPGVLGRPIEGAPPIV</sequence>
<reference evidence="12 13" key="1">
    <citation type="submission" date="2020-08" db="EMBL/GenBank/DDBJ databases">
        <title>Genomic Encyclopedia of Type Strains, Phase III (KMG-III): the genomes of soil and plant-associated and newly described type strains.</title>
        <authorList>
            <person name="Whitman W."/>
        </authorList>
    </citation>
    <scope>NUCLEOTIDE SEQUENCE [LARGE SCALE GENOMIC DNA]</scope>
    <source>
        <strain evidence="12 13">CECT 3265</strain>
    </source>
</reference>
<gene>
    <name evidence="12" type="ORF">FHS38_000007</name>
</gene>
<dbReference type="PROSITE" id="PS50928">
    <property type="entry name" value="ABC_TM1"/>
    <property type="match status" value="1"/>
</dbReference>
<comment type="similarity">
    <text evidence="10">Belongs to the binding-protein-dependent transport system permease family.</text>
</comment>
<feature type="transmembrane region" description="Helical" evidence="10">
    <location>
        <begin position="163"/>
        <end position="189"/>
    </location>
</feature>
<feature type="transmembrane region" description="Helical" evidence="10">
    <location>
        <begin position="273"/>
        <end position="295"/>
    </location>
</feature>
<evidence type="ECO:0000256" key="3">
    <source>
        <dbReference type="ARBA" id="ARBA00022448"/>
    </source>
</evidence>
<dbReference type="InterPro" id="IPR025705">
    <property type="entry name" value="Beta_hexosaminidase_sua/sub"/>
</dbReference>
<feature type="transmembrane region" description="Helical" evidence="10">
    <location>
        <begin position="111"/>
        <end position="133"/>
    </location>
</feature>
<dbReference type="Gene3D" id="3.20.20.80">
    <property type="entry name" value="Glycosidases"/>
    <property type="match status" value="1"/>
</dbReference>
<keyword evidence="8 10" id="KW-0472">Membrane</keyword>
<dbReference type="PANTHER" id="PTHR43227:SF8">
    <property type="entry name" value="DIACETYLCHITOBIOSE UPTAKE SYSTEM PERMEASE PROTEIN DASB"/>
    <property type="match status" value="1"/>
</dbReference>
<dbReference type="Pfam" id="PF00528">
    <property type="entry name" value="BPD_transp_1"/>
    <property type="match status" value="1"/>
</dbReference>
<keyword evidence="4" id="KW-1003">Cell membrane</keyword>
<keyword evidence="12" id="KW-0762">Sugar transport</keyword>
<evidence type="ECO:0000256" key="6">
    <source>
        <dbReference type="ARBA" id="ARBA00022801"/>
    </source>
</evidence>
<comment type="caution">
    <text evidence="12">The sequence shown here is derived from an EMBL/GenBank/DDBJ whole genome shotgun (WGS) entry which is preliminary data.</text>
</comment>
<comment type="similarity">
    <text evidence="2">Belongs to the glycosyl hydrolase 20 family.</text>
</comment>
<dbReference type="EMBL" id="JACHJG010000001">
    <property type="protein sequence ID" value="MBB4883998.1"/>
    <property type="molecule type" value="Genomic_DNA"/>
</dbReference>
<evidence type="ECO:0000313" key="13">
    <source>
        <dbReference type="Proteomes" id="UP000556436"/>
    </source>
</evidence>
<dbReference type="GO" id="GO:0004563">
    <property type="term" value="F:beta-N-acetylhexosaminidase activity"/>
    <property type="evidence" value="ECO:0007669"/>
    <property type="project" value="InterPro"/>
</dbReference>
<dbReference type="Pfam" id="PF00728">
    <property type="entry name" value="Glyco_hydro_20"/>
    <property type="match status" value="1"/>
</dbReference>
<evidence type="ECO:0000256" key="7">
    <source>
        <dbReference type="ARBA" id="ARBA00022989"/>
    </source>
</evidence>
<dbReference type="InterPro" id="IPR035906">
    <property type="entry name" value="MetI-like_sf"/>
</dbReference>
<evidence type="ECO:0000256" key="1">
    <source>
        <dbReference type="ARBA" id="ARBA00004651"/>
    </source>
</evidence>
<evidence type="ECO:0000256" key="5">
    <source>
        <dbReference type="ARBA" id="ARBA00022692"/>
    </source>
</evidence>
<feature type="transmembrane region" description="Helical" evidence="10">
    <location>
        <begin position="74"/>
        <end position="99"/>
    </location>
</feature>
<organism evidence="12 13">
    <name type="scientific">Streptomyces netropsis</name>
    <name type="common">Streptoverticillium netropsis</name>
    <dbReference type="NCBI Taxonomy" id="55404"/>
    <lineage>
        <taxon>Bacteria</taxon>
        <taxon>Bacillati</taxon>
        <taxon>Actinomycetota</taxon>
        <taxon>Actinomycetes</taxon>
        <taxon>Kitasatosporales</taxon>
        <taxon>Streptomycetaceae</taxon>
        <taxon>Streptomyces</taxon>
    </lineage>
</organism>
<dbReference type="PRINTS" id="PR00738">
    <property type="entry name" value="GLHYDRLASE20"/>
</dbReference>
<keyword evidence="6" id="KW-0378">Hydrolase</keyword>
<dbReference type="SUPFAM" id="SSF161098">
    <property type="entry name" value="MetI-like"/>
    <property type="match status" value="1"/>
</dbReference>
<dbReference type="Proteomes" id="UP000556436">
    <property type="component" value="Unassembled WGS sequence"/>
</dbReference>
<dbReference type="InterPro" id="IPR050809">
    <property type="entry name" value="UgpAE/MalFG_permease"/>
</dbReference>
<keyword evidence="13" id="KW-1185">Reference proteome</keyword>
<proteinExistence type="inferred from homology"/>
<dbReference type="PANTHER" id="PTHR43227">
    <property type="entry name" value="BLL4140 PROTEIN"/>
    <property type="match status" value="1"/>
</dbReference>
<evidence type="ECO:0000256" key="4">
    <source>
        <dbReference type="ARBA" id="ARBA00022475"/>
    </source>
</evidence>
<dbReference type="InterPro" id="IPR015883">
    <property type="entry name" value="Glyco_hydro_20_cat"/>
</dbReference>
<evidence type="ECO:0000259" key="11">
    <source>
        <dbReference type="PROSITE" id="PS50928"/>
    </source>
</evidence>
<keyword evidence="5 10" id="KW-0812">Transmembrane</keyword>
<feature type="transmembrane region" description="Helical" evidence="10">
    <location>
        <begin position="12"/>
        <end position="33"/>
    </location>
</feature>
<evidence type="ECO:0000313" key="12">
    <source>
        <dbReference type="EMBL" id="MBB4883998.1"/>
    </source>
</evidence>
<feature type="active site" description="Proton donor" evidence="9">
    <location>
        <position position="421"/>
    </location>
</feature>
<comment type="subcellular location">
    <subcellularLocation>
        <location evidence="1 10">Cell membrane</location>
        <topology evidence="1 10">Multi-pass membrane protein</topology>
    </subcellularLocation>
</comment>
<keyword evidence="3 10" id="KW-0813">Transport</keyword>
<dbReference type="InterPro" id="IPR000515">
    <property type="entry name" value="MetI-like"/>
</dbReference>
<feature type="domain" description="ABC transmembrane type-1" evidence="11">
    <location>
        <begin position="75"/>
        <end position="292"/>
    </location>
</feature>